<dbReference type="EMBL" id="CP028901">
    <property type="protein sequence ID" value="AWB35745.1"/>
    <property type="molecule type" value="Genomic_DNA"/>
</dbReference>
<dbReference type="NCBIfam" id="TIGR00369">
    <property type="entry name" value="unchar_dom_1"/>
    <property type="match status" value="1"/>
</dbReference>
<dbReference type="InterPro" id="IPR003736">
    <property type="entry name" value="PAAI_dom"/>
</dbReference>
<comment type="catalytic activity">
    <reaction evidence="2">
        <text>a fatty acyl-CoA + H2O = a fatty acid + CoA + H(+)</text>
        <dbReference type="Rhea" id="RHEA:16781"/>
        <dbReference type="ChEBI" id="CHEBI:15377"/>
        <dbReference type="ChEBI" id="CHEBI:15378"/>
        <dbReference type="ChEBI" id="CHEBI:28868"/>
        <dbReference type="ChEBI" id="CHEBI:57287"/>
        <dbReference type="ChEBI" id="CHEBI:77636"/>
        <dbReference type="EC" id="3.1.2.20"/>
    </reaction>
</comment>
<keyword evidence="1" id="KW-0378">Hydrolase</keyword>
<dbReference type="InterPro" id="IPR006683">
    <property type="entry name" value="Thioestr_dom"/>
</dbReference>
<dbReference type="EC" id="3.1.2.20" evidence="5"/>
<evidence type="ECO:0000313" key="10">
    <source>
        <dbReference type="Proteomes" id="UP000244571"/>
    </source>
</evidence>
<dbReference type="KEGG" id="boz:DBV39_09335"/>
<sequence>MGLAGPLWTRRIEDSGEHPASWQFGLLVQARHLNPVGIVHGGALTTLIDHAVSLQAWSHSGRQPCVTVELTTHFVGAAREGEFLVADAQVTHATRSMLFLRGAISVEDRPVLLAQAIMKVTRS</sequence>
<comment type="similarity">
    <text evidence="4">Belongs to the YigI thioesterase family.</text>
</comment>
<evidence type="ECO:0000256" key="6">
    <source>
        <dbReference type="ARBA" id="ARBA00040062"/>
    </source>
</evidence>
<dbReference type="PANTHER" id="PTHR43240:SF20">
    <property type="entry name" value="MEDIUM_LONG-CHAIN ACYL-COA THIOESTERASE YIGI"/>
    <property type="match status" value="1"/>
</dbReference>
<organism evidence="9 10">
    <name type="scientific">Orrella marina</name>
    <dbReference type="NCBI Taxonomy" id="2163011"/>
    <lineage>
        <taxon>Bacteria</taxon>
        <taxon>Pseudomonadati</taxon>
        <taxon>Pseudomonadota</taxon>
        <taxon>Betaproteobacteria</taxon>
        <taxon>Burkholderiales</taxon>
        <taxon>Alcaligenaceae</taxon>
        <taxon>Orrella</taxon>
    </lineage>
</organism>
<protein>
    <recommendedName>
        <fullName evidence="6">Medium/long-chain acyl-CoA thioesterase YigI</fullName>
        <ecNumber evidence="5">3.1.2.20</ecNumber>
    </recommendedName>
</protein>
<name>A0A2R4XPN4_9BURK</name>
<evidence type="ECO:0000256" key="2">
    <source>
        <dbReference type="ARBA" id="ARBA00035880"/>
    </source>
</evidence>
<dbReference type="OrthoDB" id="7060041at2"/>
<comment type="catalytic activity">
    <reaction evidence="3">
        <text>a long-chain fatty acyl-CoA + H2O = a long-chain fatty acid + CoA + H(+)</text>
        <dbReference type="Rhea" id="RHEA:67680"/>
        <dbReference type="ChEBI" id="CHEBI:15377"/>
        <dbReference type="ChEBI" id="CHEBI:15378"/>
        <dbReference type="ChEBI" id="CHEBI:57287"/>
        <dbReference type="ChEBI" id="CHEBI:57560"/>
        <dbReference type="ChEBI" id="CHEBI:83139"/>
    </reaction>
</comment>
<evidence type="ECO:0000256" key="5">
    <source>
        <dbReference type="ARBA" id="ARBA00038894"/>
    </source>
</evidence>
<dbReference type="Pfam" id="PF03061">
    <property type="entry name" value="4HBT"/>
    <property type="match status" value="1"/>
</dbReference>
<evidence type="ECO:0000259" key="8">
    <source>
        <dbReference type="Pfam" id="PF03061"/>
    </source>
</evidence>
<accession>A0A2R4XPN4</accession>
<dbReference type="PANTHER" id="PTHR43240">
    <property type="entry name" value="1,4-DIHYDROXY-2-NAPHTHOYL-COA THIOESTERASE 1"/>
    <property type="match status" value="1"/>
</dbReference>
<keyword evidence="10" id="KW-1185">Reference proteome</keyword>
<dbReference type="Gene3D" id="3.10.129.10">
    <property type="entry name" value="Hotdog Thioesterase"/>
    <property type="match status" value="1"/>
</dbReference>
<feature type="domain" description="Thioesterase" evidence="8">
    <location>
        <begin position="37"/>
        <end position="110"/>
    </location>
</feature>
<dbReference type="SUPFAM" id="SSF54637">
    <property type="entry name" value="Thioesterase/thiol ester dehydrase-isomerase"/>
    <property type="match status" value="1"/>
</dbReference>
<gene>
    <name evidence="9" type="ORF">DBV39_09335</name>
</gene>
<evidence type="ECO:0000256" key="3">
    <source>
        <dbReference type="ARBA" id="ARBA00036002"/>
    </source>
</evidence>
<dbReference type="AlphaFoldDB" id="A0A2R4XPN4"/>
<proteinExistence type="inferred from homology"/>
<evidence type="ECO:0000256" key="4">
    <source>
        <dbReference type="ARBA" id="ARBA00038381"/>
    </source>
</evidence>
<reference evidence="9 10" key="1">
    <citation type="submission" date="2018-04" db="EMBL/GenBank/DDBJ databases">
        <title>Bordetella sp. HZ20 isolated from seawater.</title>
        <authorList>
            <person name="Sun C."/>
        </authorList>
    </citation>
    <scope>NUCLEOTIDE SEQUENCE [LARGE SCALE GENOMIC DNA]</scope>
    <source>
        <strain evidence="9 10">HZ20</strain>
    </source>
</reference>
<evidence type="ECO:0000256" key="7">
    <source>
        <dbReference type="ARBA" id="ARBA00048062"/>
    </source>
</evidence>
<dbReference type="CDD" id="cd03443">
    <property type="entry name" value="PaaI_thioesterase"/>
    <property type="match status" value="1"/>
</dbReference>
<evidence type="ECO:0000256" key="1">
    <source>
        <dbReference type="ARBA" id="ARBA00022801"/>
    </source>
</evidence>
<dbReference type="Proteomes" id="UP000244571">
    <property type="component" value="Chromosome"/>
</dbReference>
<comment type="catalytic activity">
    <reaction evidence="7">
        <text>a medium-chain fatty acyl-CoA + H2O = a medium-chain fatty acid + CoA + H(+)</text>
        <dbReference type="Rhea" id="RHEA:68184"/>
        <dbReference type="ChEBI" id="CHEBI:15377"/>
        <dbReference type="ChEBI" id="CHEBI:15378"/>
        <dbReference type="ChEBI" id="CHEBI:57287"/>
        <dbReference type="ChEBI" id="CHEBI:59558"/>
        <dbReference type="ChEBI" id="CHEBI:90546"/>
    </reaction>
</comment>
<evidence type="ECO:0000313" key="9">
    <source>
        <dbReference type="EMBL" id="AWB35745.1"/>
    </source>
</evidence>
<dbReference type="GO" id="GO:0047617">
    <property type="term" value="F:fatty acyl-CoA hydrolase activity"/>
    <property type="evidence" value="ECO:0007669"/>
    <property type="project" value="UniProtKB-EC"/>
</dbReference>
<dbReference type="InterPro" id="IPR029069">
    <property type="entry name" value="HotDog_dom_sf"/>
</dbReference>